<evidence type="ECO:0000313" key="7">
    <source>
        <dbReference type="Proteomes" id="UP000324738"/>
    </source>
</evidence>
<feature type="chain" id="PRO_5022667587" evidence="4">
    <location>
        <begin position="24"/>
        <end position="341"/>
    </location>
</feature>
<comment type="similarity">
    <text evidence="2">Belongs to the bacterial solute-binding protein SsuA/TauA family.</text>
</comment>
<dbReference type="EMBL" id="VTWH01000006">
    <property type="protein sequence ID" value="KAA0968211.1"/>
    <property type="molecule type" value="Genomic_DNA"/>
</dbReference>
<evidence type="ECO:0000256" key="4">
    <source>
        <dbReference type="SAM" id="SignalP"/>
    </source>
</evidence>
<comment type="caution">
    <text evidence="6">The sequence shown here is derived from an EMBL/GenBank/DDBJ whole genome shotgun (WGS) entry which is preliminary data.</text>
</comment>
<dbReference type="RefSeq" id="WP_149301728.1">
    <property type="nucleotide sequence ID" value="NZ_VTWH01000006.1"/>
</dbReference>
<gene>
    <name evidence="6" type="ORF">FPY71_17970</name>
</gene>
<reference evidence="6 7" key="1">
    <citation type="submission" date="2019-08" db="EMBL/GenBank/DDBJ databases">
        <title>Aureimonas fodiniaquatilis sp. nov., isolated from a coal mine wastewater.</title>
        <authorList>
            <person name="Kim W."/>
        </authorList>
    </citation>
    <scope>NUCLEOTIDE SEQUENCE [LARGE SCALE GENOMIC DNA]</scope>
    <source>
        <strain evidence="6 7">CAU 1482</strain>
    </source>
</reference>
<dbReference type="OrthoDB" id="9806288at2"/>
<dbReference type="InterPro" id="IPR015168">
    <property type="entry name" value="SsuA/THI5"/>
</dbReference>
<proteinExistence type="inferred from homology"/>
<evidence type="ECO:0000313" key="6">
    <source>
        <dbReference type="EMBL" id="KAA0968211.1"/>
    </source>
</evidence>
<keyword evidence="7" id="KW-1185">Reference proteome</keyword>
<dbReference type="GO" id="GO:0042918">
    <property type="term" value="P:alkanesulfonate transmembrane transport"/>
    <property type="evidence" value="ECO:0007669"/>
    <property type="project" value="TreeGrafter"/>
</dbReference>
<dbReference type="Pfam" id="PF09084">
    <property type="entry name" value="NMT1"/>
    <property type="match status" value="1"/>
</dbReference>
<dbReference type="Proteomes" id="UP000324738">
    <property type="component" value="Unassembled WGS sequence"/>
</dbReference>
<protein>
    <submittedName>
        <fullName evidence="6">ABC transporter substrate-binding protein</fullName>
    </submittedName>
</protein>
<evidence type="ECO:0000259" key="5">
    <source>
        <dbReference type="Pfam" id="PF09084"/>
    </source>
</evidence>
<evidence type="ECO:0000256" key="1">
    <source>
        <dbReference type="ARBA" id="ARBA00004418"/>
    </source>
</evidence>
<dbReference type="Gene3D" id="3.40.190.10">
    <property type="entry name" value="Periplasmic binding protein-like II"/>
    <property type="match status" value="2"/>
</dbReference>
<evidence type="ECO:0000256" key="3">
    <source>
        <dbReference type="ARBA" id="ARBA00022729"/>
    </source>
</evidence>
<dbReference type="PANTHER" id="PTHR30024">
    <property type="entry name" value="ALIPHATIC SULFONATES-BINDING PROTEIN-RELATED"/>
    <property type="match status" value="1"/>
</dbReference>
<dbReference type="PANTHER" id="PTHR30024:SF47">
    <property type="entry name" value="TAURINE-BINDING PERIPLASMIC PROTEIN"/>
    <property type="match status" value="1"/>
</dbReference>
<sequence>MRKFFVATVAGLTLAMASAPSIAQELERNNVTLAVGGRVALYYLPLNIAEINGYFAEEGINVDIVDFQGGSRSVQAVVGGSADILAAAFEHSVTMQAQGQPLTSFALMGRYPGFVLSVTPEIAQNWDGMASLKGKNVGVTAPGSSTNKMVDLLLIGENLAPSDVSIVGIGAGPSVLAAFQNGSVAATVQADPATTLLEQAGLSVPVVDTRNLEGTEQVYGGPMPAAAMMATTRFVDANPKTVQALTNAVVKALEFIDNSSPEEIVAVLPQEYLIGGDEAAYAKMLELVKPAFSPDGLLSEEAVETTYNALKIYNETVRAAGEINLEATYTNSFVEAAHGAE</sequence>
<feature type="signal peptide" evidence="4">
    <location>
        <begin position="1"/>
        <end position="23"/>
    </location>
</feature>
<dbReference type="GO" id="GO:0042597">
    <property type="term" value="C:periplasmic space"/>
    <property type="evidence" value="ECO:0007669"/>
    <property type="project" value="UniProtKB-SubCell"/>
</dbReference>
<organism evidence="6 7">
    <name type="scientific">Aureimonas fodinaquatilis</name>
    <dbReference type="NCBI Taxonomy" id="2565783"/>
    <lineage>
        <taxon>Bacteria</taxon>
        <taxon>Pseudomonadati</taxon>
        <taxon>Pseudomonadota</taxon>
        <taxon>Alphaproteobacteria</taxon>
        <taxon>Hyphomicrobiales</taxon>
        <taxon>Aurantimonadaceae</taxon>
        <taxon>Aureimonas</taxon>
    </lineage>
</organism>
<feature type="domain" description="SsuA/THI5-like" evidence="5">
    <location>
        <begin position="43"/>
        <end position="257"/>
    </location>
</feature>
<comment type="subcellular location">
    <subcellularLocation>
        <location evidence="1">Periplasm</location>
    </subcellularLocation>
</comment>
<name>A0A5B0DR34_9HYPH</name>
<dbReference type="SUPFAM" id="SSF53850">
    <property type="entry name" value="Periplasmic binding protein-like II"/>
    <property type="match status" value="1"/>
</dbReference>
<keyword evidence="3 4" id="KW-0732">Signal</keyword>
<accession>A0A5B0DR34</accession>
<dbReference type="AlphaFoldDB" id="A0A5B0DR34"/>
<evidence type="ECO:0000256" key="2">
    <source>
        <dbReference type="ARBA" id="ARBA00010742"/>
    </source>
</evidence>